<dbReference type="EMBL" id="BNJG01000003">
    <property type="protein sequence ID" value="GHO59921.1"/>
    <property type="molecule type" value="Genomic_DNA"/>
</dbReference>
<accession>A0ABQ3V422</accession>
<dbReference type="InterPro" id="IPR029039">
    <property type="entry name" value="Flavoprotein-like_sf"/>
</dbReference>
<evidence type="ECO:0000313" key="2">
    <source>
        <dbReference type="EMBL" id="GHO59921.1"/>
    </source>
</evidence>
<feature type="domain" description="NADPH-dependent FMN reductase-like" evidence="1">
    <location>
        <begin position="5"/>
        <end position="148"/>
    </location>
</feature>
<organism evidence="2 3">
    <name type="scientific">Ktedonobacter robiniae</name>
    <dbReference type="NCBI Taxonomy" id="2778365"/>
    <lineage>
        <taxon>Bacteria</taxon>
        <taxon>Bacillati</taxon>
        <taxon>Chloroflexota</taxon>
        <taxon>Ktedonobacteria</taxon>
        <taxon>Ktedonobacterales</taxon>
        <taxon>Ktedonobacteraceae</taxon>
        <taxon>Ktedonobacter</taxon>
    </lineage>
</organism>
<comment type="caution">
    <text evidence="2">The sequence shown here is derived from an EMBL/GenBank/DDBJ whole genome shotgun (WGS) entry which is preliminary data.</text>
</comment>
<gene>
    <name evidence="2" type="ORF">KSB_83960</name>
</gene>
<dbReference type="Pfam" id="PF03358">
    <property type="entry name" value="FMN_red"/>
    <property type="match status" value="1"/>
</dbReference>
<keyword evidence="3" id="KW-1185">Reference proteome</keyword>
<dbReference type="RefSeq" id="WP_201376056.1">
    <property type="nucleotide sequence ID" value="NZ_BNJG01000003.1"/>
</dbReference>
<dbReference type="PANTHER" id="PTHR30543:SF21">
    <property type="entry name" value="NAD(P)H-DEPENDENT FMN REDUCTASE LOT6"/>
    <property type="match status" value="1"/>
</dbReference>
<sequence>MNAYPRILVIFGSTRQGRRGEVVANWLMDRLAMRTDATFDLVDLRDISLPFFDSPTSPVYGHIASEAEQWAAQVDRADGFIFVTPEYNHGYSAVLKNAIDYLYSQWAHKPAAIVSYGGFAAGYRAAEQLRQVLIELKMVPIREQVGISLVPNWIPSVSDAPDSPSGAFLDRSFSGMMTELLWWVTALIPARERDRLSQD</sequence>
<reference evidence="2 3" key="1">
    <citation type="journal article" date="2021" name="Int. J. Syst. Evol. Microbiol.">
        <title>Reticulibacter mediterranei gen. nov., sp. nov., within the new family Reticulibacteraceae fam. nov., and Ktedonospora formicarum gen. nov., sp. nov., Ktedonobacter robiniae sp. nov., Dictyobacter formicarum sp. nov. and Dictyobacter arantiisoli sp. nov., belonging to the class Ktedonobacteria.</title>
        <authorList>
            <person name="Yabe S."/>
            <person name="Zheng Y."/>
            <person name="Wang C.M."/>
            <person name="Sakai Y."/>
            <person name="Abe K."/>
            <person name="Yokota A."/>
            <person name="Donadio S."/>
            <person name="Cavaletti L."/>
            <person name="Monciardini P."/>
        </authorList>
    </citation>
    <scope>NUCLEOTIDE SEQUENCE [LARGE SCALE GENOMIC DNA]</scope>
    <source>
        <strain evidence="2 3">SOSP1-30</strain>
    </source>
</reference>
<dbReference type="InterPro" id="IPR050712">
    <property type="entry name" value="NAD(P)H-dep_reductase"/>
</dbReference>
<proteinExistence type="predicted"/>
<dbReference type="SUPFAM" id="SSF52218">
    <property type="entry name" value="Flavoproteins"/>
    <property type="match status" value="1"/>
</dbReference>
<dbReference type="Proteomes" id="UP000654345">
    <property type="component" value="Unassembled WGS sequence"/>
</dbReference>
<protein>
    <submittedName>
        <fullName evidence="2">FMN reductase</fullName>
    </submittedName>
</protein>
<dbReference type="InterPro" id="IPR005025">
    <property type="entry name" value="FMN_Rdtase-like_dom"/>
</dbReference>
<dbReference type="PANTHER" id="PTHR30543">
    <property type="entry name" value="CHROMATE REDUCTASE"/>
    <property type="match status" value="1"/>
</dbReference>
<name>A0ABQ3V422_9CHLR</name>
<evidence type="ECO:0000313" key="3">
    <source>
        <dbReference type="Proteomes" id="UP000654345"/>
    </source>
</evidence>
<dbReference type="Gene3D" id="3.40.50.360">
    <property type="match status" value="1"/>
</dbReference>
<evidence type="ECO:0000259" key="1">
    <source>
        <dbReference type="Pfam" id="PF03358"/>
    </source>
</evidence>